<name>A0A6H1ZEQ5_9ZZZZ</name>
<evidence type="ECO:0000313" key="4">
    <source>
        <dbReference type="EMBL" id="QJA84494.1"/>
    </source>
</evidence>
<reference evidence="2" key="1">
    <citation type="submission" date="2020-03" db="EMBL/GenBank/DDBJ databases">
        <title>The deep terrestrial virosphere.</title>
        <authorList>
            <person name="Holmfeldt K."/>
            <person name="Nilsson E."/>
            <person name="Simone D."/>
            <person name="Lopez-Fernandez M."/>
            <person name="Wu X."/>
            <person name="de Brujin I."/>
            <person name="Lundin D."/>
            <person name="Andersson A."/>
            <person name="Bertilsson S."/>
            <person name="Dopson M."/>
        </authorList>
    </citation>
    <scope>NUCLEOTIDE SEQUENCE</scope>
    <source>
        <strain evidence="4">MM415A00187</strain>
        <strain evidence="3">MM415B00313</strain>
        <strain evidence="2">TM448A00409</strain>
        <strain evidence="5">TM448B01327</strain>
    </source>
</reference>
<dbReference type="EMBL" id="MT144009">
    <property type="protein sequence ID" value="QJA46393.1"/>
    <property type="molecule type" value="Genomic_DNA"/>
</dbReference>
<accession>A0A6H1ZEQ5</accession>
<protein>
    <submittedName>
        <fullName evidence="2">Uncharacterized protein</fullName>
    </submittedName>
</protein>
<evidence type="ECO:0000313" key="5">
    <source>
        <dbReference type="EMBL" id="QJH98474.1"/>
    </source>
</evidence>
<sequence length="127" mass="14542">MEYEEIDLTKDEEIKKVQEKIEIEEKETKENTNIVITITREACKQTARAYKFSAANADVALKIVIYSLVLAIYDTQARGLYGYFAFCVFTFFTLLLVSAKVPHGTLSKWLQRSTDDLKNSFTGRGKK</sequence>
<dbReference type="AlphaFoldDB" id="A0A6H1ZEQ5"/>
<keyword evidence="1" id="KW-1133">Transmembrane helix</keyword>
<organism evidence="2">
    <name type="scientific">viral metagenome</name>
    <dbReference type="NCBI Taxonomy" id="1070528"/>
    <lineage>
        <taxon>unclassified sequences</taxon>
        <taxon>metagenomes</taxon>
        <taxon>organismal metagenomes</taxon>
    </lineage>
</organism>
<evidence type="ECO:0000313" key="2">
    <source>
        <dbReference type="EMBL" id="QJA46393.1"/>
    </source>
</evidence>
<dbReference type="EMBL" id="MT144735">
    <property type="protein sequence ID" value="QJH98474.1"/>
    <property type="molecule type" value="Genomic_DNA"/>
</dbReference>
<dbReference type="EMBL" id="MT141564">
    <property type="protein sequence ID" value="QJA66981.1"/>
    <property type="molecule type" value="Genomic_DNA"/>
</dbReference>
<keyword evidence="1" id="KW-0812">Transmembrane</keyword>
<proteinExistence type="predicted"/>
<evidence type="ECO:0000256" key="1">
    <source>
        <dbReference type="SAM" id="Phobius"/>
    </source>
</evidence>
<feature type="transmembrane region" description="Helical" evidence="1">
    <location>
        <begin position="79"/>
        <end position="99"/>
    </location>
</feature>
<gene>
    <name evidence="4" type="ORF">MM415A00187_0029</name>
    <name evidence="3" type="ORF">MM415B00313_0029</name>
    <name evidence="2" type="ORF">TM448A00409_0029</name>
    <name evidence="5" type="ORF">TM448B01327_0014</name>
</gene>
<dbReference type="EMBL" id="MT142530">
    <property type="protein sequence ID" value="QJA84494.1"/>
    <property type="molecule type" value="Genomic_DNA"/>
</dbReference>
<evidence type="ECO:0000313" key="3">
    <source>
        <dbReference type="EMBL" id="QJA66981.1"/>
    </source>
</evidence>
<keyword evidence="1" id="KW-0472">Membrane</keyword>